<evidence type="ECO:0000313" key="2">
    <source>
        <dbReference type="EMBL" id="MXG91208.1"/>
    </source>
</evidence>
<accession>A0A6L7EZK1</accession>
<name>A0A6L7EZK1_9ACTN</name>
<comment type="caution">
    <text evidence="2">The sequence shown here is derived from an EMBL/GenBank/DDBJ whole genome shotgun (WGS) entry which is preliminary data.</text>
</comment>
<keyword evidence="1" id="KW-0812">Transmembrane</keyword>
<keyword evidence="1" id="KW-1133">Transmembrane helix</keyword>
<organism evidence="2 3">
    <name type="scientific">Nocardioides flavescens</name>
    <dbReference type="NCBI Taxonomy" id="2691959"/>
    <lineage>
        <taxon>Bacteria</taxon>
        <taxon>Bacillati</taxon>
        <taxon>Actinomycetota</taxon>
        <taxon>Actinomycetes</taxon>
        <taxon>Propionibacteriales</taxon>
        <taxon>Nocardioidaceae</taxon>
        <taxon>Nocardioides</taxon>
    </lineage>
</organism>
<keyword evidence="1" id="KW-0472">Membrane</keyword>
<feature type="transmembrane region" description="Helical" evidence="1">
    <location>
        <begin position="20"/>
        <end position="38"/>
    </location>
</feature>
<gene>
    <name evidence="2" type="ORF">GRQ65_16790</name>
</gene>
<dbReference type="AlphaFoldDB" id="A0A6L7EZK1"/>
<keyword evidence="3" id="KW-1185">Reference proteome</keyword>
<dbReference type="Proteomes" id="UP000473325">
    <property type="component" value="Unassembled WGS sequence"/>
</dbReference>
<evidence type="ECO:0000256" key="1">
    <source>
        <dbReference type="SAM" id="Phobius"/>
    </source>
</evidence>
<evidence type="ECO:0000313" key="3">
    <source>
        <dbReference type="Proteomes" id="UP000473325"/>
    </source>
</evidence>
<reference evidence="2 3" key="1">
    <citation type="submission" date="2019-12" db="EMBL/GenBank/DDBJ databases">
        <authorList>
            <person name="Kun Z."/>
        </authorList>
    </citation>
    <scope>NUCLEOTIDE SEQUENCE [LARGE SCALE GENOMIC DNA]</scope>
    <source>
        <strain evidence="2 3">YIM 123512</strain>
    </source>
</reference>
<proteinExistence type="predicted"/>
<dbReference type="RefSeq" id="WP_160879145.1">
    <property type="nucleotide sequence ID" value="NZ_WUEK01000011.1"/>
</dbReference>
<protein>
    <submittedName>
        <fullName evidence="2">Uncharacterized protein</fullName>
    </submittedName>
</protein>
<dbReference type="EMBL" id="WUEK01000011">
    <property type="protein sequence ID" value="MXG91208.1"/>
    <property type="molecule type" value="Genomic_DNA"/>
</dbReference>
<feature type="transmembrane region" description="Helical" evidence="1">
    <location>
        <begin position="50"/>
        <end position="74"/>
    </location>
</feature>
<sequence>MTLFAVPAVVAWTSSLDASAALPLVALPATLMCGLGMLARSRQRPAGLRIVGATLAAAALEAGAALALIAAYAAQHPEWDLS</sequence>